<evidence type="ECO:0000256" key="8">
    <source>
        <dbReference type="SAM" id="MobiDB-lite"/>
    </source>
</evidence>
<evidence type="ECO:0000256" key="6">
    <source>
        <dbReference type="ARBA" id="ARBA00023136"/>
    </source>
</evidence>
<feature type="compositionally biased region" description="Basic and acidic residues" evidence="8">
    <location>
        <begin position="572"/>
        <end position="589"/>
    </location>
</feature>
<dbReference type="EMBL" id="UYJE01001067">
    <property type="protein sequence ID" value="VDH98932.1"/>
    <property type="molecule type" value="Genomic_DNA"/>
</dbReference>
<name>A0A8B6C3E1_MYTGA</name>
<dbReference type="PANTHER" id="PTHR13800:SF12">
    <property type="entry name" value="TRANSIENT RECEPTOR POTENTIAL CATION CHANNEL SUBFAMILY M MEMBER-LIKE 2"/>
    <property type="match status" value="1"/>
</dbReference>
<sequence>MIEAVLNTGSWVVTCGTDEGAVQFIKDAVNEYITLEEYYIPIVGILSQRMYESDENKTNENPGNWDTLDPNHTQFVFIDDTKIQTGRETAIECREAFVNFISKICGKNLESYTKIQNILPVVLVLIEGGYEDLKTARNMLKEKMPVIVIDGSGGAANCLAACYRGSLTNDRGPGLSNLLKKCFDDSIAKYNMYSACELINECLKHKSRIYVYSLDDTTAKVDISIQNAIFGIYQEIFESQYNGNGPAITEISAIKKQLELVERWNRCDLAAENIFIDKNRKELSNSQENSNDSVLKMFQSSLLKNRMDFVSLIMDRIDDMQGFVMLHLKDLYWDCSIYGKEYLAIRLFEEQWTNEKNTNKQAIKMLCSVTGFISNLLGDTHFKLYEQKDGYKALWIDDFNRPFYHLFVWALFMNRKEIARFFLKKDTDFTASALFGSAILKELADKAFYRNHIELSDLLKENAGYFETLSCNLMKELYNNERDRALKIVVNIVDRYNSTPIAIASSQNMMNFMATSACQAKLNRIWRGDIALHTPEWRICMAVFLPVLIIPKIGFITYEKNQQNPSSVEPSKSPDKIPTEQKYHSKNSSDENQDCAGPFQFVSWFYGAPQVKFIFYMITYFTFVVIFSIFVLTDLHPLSESLPSVLENITWLWTMSLAIEEIRQISQTNKGSFARNIMFWAKNVWNIFDALMYLLFMVSVMLRCVLTLDDFYYARMTYAITLGMFIFRTMQFFFVTRYLGPKVVMIGKMIGDLAFFFALFALFVFSFGIMYQAILFPNSVLPPWELFKALIYLPYWQLYGELNLDHVE</sequence>
<dbReference type="Proteomes" id="UP000596742">
    <property type="component" value="Unassembled WGS sequence"/>
</dbReference>
<reference evidence="12" key="1">
    <citation type="submission" date="2018-11" db="EMBL/GenBank/DDBJ databases">
        <authorList>
            <person name="Alioto T."/>
            <person name="Alioto T."/>
        </authorList>
    </citation>
    <scope>NUCLEOTIDE SEQUENCE</scope>
</reference>
<feature type="domain" description="TRPM-like" evidence="11">
    <location>
        <begin position="296"/>
        <end position="514"/>
    </location>
</feature>
<dbReference type="InterPro" id="IPR050927">
    <property type="entry name" value="TRPM"/>
</dbReference>
<evidence type="ECO:0000256" key="1">
    <source>
        <dbReference type="ARBA" id="ARBA00004141"/>
    </source>
</evidence>
<evidence type="ECO:0000256" key="4">
    <source>
        <dbReference type="ARBA" id="ARBA00022989"/>
    </source>
</evidence>
<keyword evidence="5" id="KW-0406">Ion transport</keyword>
<accession>A0A8B6C3E1</accession>
<dbReference type="AlphaFoldDB" id="A0A8B6C3E1"/>
<dbReference type="Pfam" id="PF18139">
    <property type="entry name" value="LSDAT_euk"/>
    <property type="match status" value="1"/>
</dbReference>
<keyword evidence="7" id="KW-0407">Ion channel</keyword>
<evidence type="ECO:0000259" key="10">
    <source>
        <dbReference type="Pfam" id="PF18139"/>
    </source>
</evidence>
<evidence type="ECO:0000256" key="5">
    <source>
        <dbReference type="ARBA" id="ARBA00023065"/>
    </source>
</evidence>
<evidence type="ECO:0000256" key="7">
    <source>
        <dbReference type="ARBA" id="ARBA00023303"/>
    </source>
</evidence>
<feature type="transmembrane region" description="Helical" evidence="9">
    <location>
        <begin position="718"/>
        <end position="740"/>
    </location>
</feature>
<dbReference type="Pfam" id="PF25508">
    <property type="entry name" value="TRPM2"/>
    <property type="match status" value="1"/>
</dbReference>
<comment type="caution">
    <text evidence="12">The sequence shown here is derived from an EMBL/GenBank/DDBJ whole genome shotgun (WGS) entry which is preliminary data.</text>
</comment>
<keyword evidence="3 9" id="KW-0812">Transmembrane</keyword>
<keyword evidence="2" id="KW-0813">Transport</keyword>
<dbReference type="PANTHER" id="PTHR13800">
    <property type="entry name" value="TRANSIENT RECEPTOR POTENTIAL CATION CHANNEL, SUBFAMILY M, MEMBER 6"/>
    <property type="match status" value="1"/>
</dbReference>
<feature type="transmembrane region" description="Helical" evidence="9">
    <location>
        <begin position="752"/>
        <end position="774"/>
    </location>
</feature>
<evidence type="ECO:0000259" key="11">
    <source>
        <dbReference type="Pfam" id="PF25508"/>
    </source>
</evidence>
<dbReference type="GO" id="GO:0099604">
    <property type="term" value="F:ligand-gated calcium channel activity"/>
    <property type="evidence" value="ECO:0007669"/>
    <property type="project" value="TreeGrafter"/>
</dbReference>
<proteinExistence type="predicted"/>
<protein>
    <submittedName>
        <fullName evidence="12">Uncharacterized protein</fullName>
    </submittedName>
</protein>
<feature type="non-terminal residue" evidence="12">
    <location>
        <position position="808"/>
    </location>
</feature>
<keyword evidence="4 9" id="KW-1133">Transmembrane helix</keyword>
<dbReference type="InterPro" id="IPR057366">
    <property type="entry name" value="TRPM-like"/>
</dbReference>
<dbReference type="InterPro" id="IPR041491">
    <property type="entry name" value="TRPM_SLOG"/>
</dbReference>
<dbReference type="OrthoDB" id="310870at2759"/>
<evidence type="ECO:0000313" key="13">
    <source>
        <dbReference type="Proteomes" id="UP000596742"/>
    </source>
</evidence>
<feature type="transmembrane region" description="Helical" evidence="9">
    <location>
        <begin position="613"/>
        <end position="632"/>
    </location>
</feature>
<keyword evidence="13" id="KW-1185">Reference proteome</keyword>
<dbReference type="GO" id="GO:0005886">
    <property type="term" value="C:plasma membrane"/>
    <property type="evidence" value="ECO:0007669"/>
    <property type="project" value="TreeGrafter"/>
</dbReference>
<evidence type="ECO:0000256" key="3">
    <source>
        <dbReference type="ARBA" id="ARBA00022692"/>
    </source>
</evidence>
<feature type="region of interest" description="Disordered" evidence="8">
    <location>
        <begin position="563"/>
        <end position="592"/>
    </location>
</feature>
<gene>
    <name evidence="12" type="ORF">MGAL_10B039287</name>
</gene>
<evidence type="ECO:0000256" key="2">
    <source>
        <dbReference type="ARBA" id="ARBA00022448"/>
    </source>
</evidence>
<evidence type="ECO:0000256" key="9">
    <source>
        <dbReference type="SAM" id="Phobius"/>
    </source>
</evidence>
<feature type="domain" description="TRPM SLOG" evidence="10">
    <location>
        <begin position="2"/>
        <end position="165"/>
    </location>
</feature>
<keyword evidence="6 9" id="KW-0472">Membrane</keyword>
<evidence type="ECO:0000313" key="12">
    <source>
        <dbReference type="EMBL" id="VDH98932.1"/>
    </source>
</evidence>
<organism evidence="12 13">
    <name type="scientific">Mytilus galloprovincialis</name>
    <name type="common">Mediterranean mussel</name>
    <dbReference type="NCBI Taxonomy" id="29158"/>
    <lineage>
        <taxon>Eukaryota</taxon>
        <taxon>Metazoa</taxon>
        <taxon>Spiralia</taxon>
        <taxon>Lophotrochozoa</taxon>
        <taxon>Mollusca</taxon>
        <taxon>Bivalvia</taxon>
        <taxon>Autobranchia</taxon>
        <taxon>Pteriomorphia</taxon>
        <taxon>Mytilida</taxon>
        <taxon>Mytiloidea</taxon>
        <taxon>Mytilidae</taxon>
        <taxon>Mytilinae</taxon>
        <taxon>Mytilus</taxon>
    </lineage>
</organism>
<comment type="subcellular location">
    <subcellularLocation>
        <location evidence="1">Membrane</location>
        <topology evidence="1">Multi-pass membrane protein</topology>
    </subcellularLocation>
</comment>
<feature type="transmembrane region" description="Helical" evidence="9">
    <location>
        <begin position="684"/>
        <end position="706"/>
    </location>
</feature>